<dbReference type="Proteomes" id="UP001234297">
    <property type="component" value="Chromosome 6"/>
</dbReference>
<evidence type="ECO:0000313" key="1">
    <source>
        <dbReference type="EMBL" id="KAJ8626953.1"/>
    </source>
</evidence>
<evidence type="ECO:0000313" key="2">
    <source>
        <dbReference type="Proteomes" id="UP001234297"/>
    </source>
</evidence>
<dbReference type="EMBL" id="CM056814">
    <property type="protein sequence ID" value="KAJ8626953.1"/>
    <property type="molecule type" value="Genomic_DNA"/>
</dbReference>
<organism evidence="1 2">
    <name type="scientific">Persea americana</name>
    <name type="common">Avocado</name>
    <dbReference type="NCBI Taxonomy" id="3435"/>
    <lineage>
        <taxon>Eukaryota</taxon>
        <taxon>Viridiplantae</taxon>
        <taxon>Streptophyta</taxon>
        <taxon>Embryophyta</taxon>
        <taxon>Tracheophyta</taxon>
        <taxon>Spermatophyta</taxon>
        <taxon>Magnoliopsida</taxon>
        <taxon>Magnoliidae</taxon>
        <taxon>Laurales</taxon>
        <taxon>Lauraceae</taxon>
        <taxon>Persea</taxon>
    </lineage>
</organism>
<comment type="caution">
    <text evidence="1">The sequence shown here is derived from an EMBL/GenBank/DDBJ whole genome shotgun (WGS) entry which is preliminary data.</text>
</comment>
<gene>
    <name evidence="1" type="ORF">MRB53_020260</name>
</gene>
<sequence>MNSNRLFPLKIESVQSCLVAKVNDPSWLWHFRYGHLSFGGLKTLQQKNMVTGLPQISIPSQVCEECVVSKQHRSQFPKGKSWRAKDEKRKKLDDKGEKCVFLGVSEASKAYKSFNPVTKKIVTSRDVVFDEENIWDWERQQTQVLFDNDSEKEPSPAAFMPENPPEATPTATEILPTVAKATDTAAQSLRRTRKRPAWMEDYETKPLKLATFVKLRGLLGVCSHDAVKKDFAEN</sequence>
<accession>A0ACC2L1Q3</accession>
<name>A0ACC2L1Q3_PERAE</name>
<proteinExistence type="predicted"/>
<keyword evidence="2" id="KW-1185">Reference proteome</keyword>
<protein>
    <submittedName>
        <fullName evidence="1">Uncharacterized protein</fullName>
    </submittedName>
</protein>
<reference evidence="1 2" key="1">
    <citation type="journal article" date="2022" name="Hortic Res">
        <title>A haplotype resolved chromosomal level avocado genome allows analysis of novel avocado genes.</title>
        <authorList>
            <person name="Nath O."/>
            <person name="Fletcher S.J."/>
            <person name="Hayward A."/>
            <person name="Shaw L.M."/>
            <person name="Masouleh A.K."/>
            <person name="Furtado A."/>
            <person name="Henry R.J."/>
            <person name="Mitter N."/>
        </authorList>
    </citation>
    <scope>NUCLEOTIDE SEQUENCE [LARGE SCALE GENOMIC DNA]</scope>
    <source>
        <strain evidence="2">cv. Hass</strain>
    </source>
</reference>